<keyword evidence="12" id="KW-1185">Reference proteome</keyword>
<keyword evidence="9" id="KW-0552">Olfaction</keyword>
<keyword evidence="3 9" id="KW-1133">Transmembrane helix</keyword>
<dbReference type="GO" id="GO:0004930">
    <property type="term" value="F:G protein-coupled receptor activity"/>
    <property type="evidence" value="ECO:0007669"/>
    <property type="project" value="UniProtKB-KW"/>
</dbReference>
<dbReference type="CDD" id="cd15230">
    <property type="entry name" value="7tmA_OR5-like"/>
    <property type="match status" value="1"/>
</dbReference>
<feature type="transmembrane region" description="Helical" evidence="9">
    <location>
        <begin position="36"/>
        <end position="59"/>
    </location>
</feature>
<dbReference type="GO" id="GO:0005886">
    <property type="term" value="C:plasma membrane"/>
    <property type="evidence" value="ECO:0007669"/>
    <property type="project" value="UniProtKB-SubCell"/>
</dbReference>
<comment type="subcellular location">
    <subcellularLocation>
        <location evidence="9">Cell membrane</location>
        <topology evidence="9">Multi-pass membrane protein</topology>
    </subcellularLocation>
    <subcellularLocation>
        <location evidence="1">Membrane</location>
        <topology evidence="1">Multi-pass membrane protein</topology>
    </subcellularLocation>
</comment>
<evidence type="ECO:0000256" key="8">
    <source>
        <dbReference type="RuleBase" id="RU000688"/>
    </source>
</evidence>
<keyword evidence="6 8" id="KW-0675">Receptor</keyword>
<evidence type="ECO:0000256" key="7">
    <source>
        <dbReference type="ARBA" id="ARBA00023224"/>
    </source>
</evidence>
<evidence type="ECO:0000256" key="4">
    <source>
        <dbReference type="ARBA" id="ARBA00023040"/>
    </source>
</evidence>
<dbReference type="PROSITE" id="PS00237">
    <property type="entry name" value="G_PROTEIN_RECEP_F1_1"/>
    <property type="match status" value="1"/>
</dbReference>
<dbReference type="PRINTS" id="PR00237">
    <property type="entry name" value="GPCRRHODOPSN"/>
</dbReference>
<dbReference type="PROSITE" id="PS50262">
    <property type="entry name" value="G_PROTEIN_RECEP_F1_2"/>
    <property type="match status" value="1"/>
</dbReference>
<feature type="non-terminal residue" evidence="11">
    <location>
        <position position="1"/>
    </location>
</feature>
<dbReference type="Pfam" id="PF13853">
    <property type="entry name" value="7tm_4"/>
    <property type="match status" value="1"/>
</dbReference>
<feature type="transmembrane region" description="Helical" evidence="9">
    <location>
        <begin position="291"/>
        <end position="308"/>
    </location>
</feature>
<dbReference type="OrthoDB" id="9823959at2759"/>
<sequence length="330" mass="36746">VLVEENQAIIMSGKNVTTGIKGFVFVGLTSSPTVQIILFFVFLAIYMATLVENLGMFALIRASPRLHTPMYFFLSSLSVLDVCFSSVFVPKALINFLSEKKYISFVGCLMQMFFFIALGSSECFLLAAMAYDRYVAICKPLLYPVLMSPRVCNFLVVGSYVLGFLHSLVHTVFTARVSFCGSNVIDHFFCDITTILAIASSDTYVNELLIYYLAGLVELITVLSVVVSYAYILKHTLRIATAADRLRTFSTCTSHLTVVSIFHGAILILHFRPKASSGSFAQDVSDKVLSVFYTIVIPMMNPLVYSLRNKEVKDAFGRVQRKVCGDRMRS</sequence>
<protein>
    <recommendedName>
        <fullName evidence="9">Olfactory receptor</fullName>
    </recommendedName>
</protein>
<feature type="transmembrane region" description="Helical" evidence="9">
    <location>
        <begin position="71"/>
        <end position="90"/>
    </location>
</feature>
<evidence type="ECO:0000256" key="1">
    <source>
        <dbReference type="ARBA" id="ARBA00004141"/>
    </source>
</evidence>
<dbReference type="Gene3D" id="1.20.1070.10">
    <property type="entry name" value="Rhodopsin 7-helix transmembrane proteins"/>
    <property type="match status" value="1"/>
</dbReference>
<keyword evidence="9" id="KW-1003">Cell membrane</keyword>
<comment type="similarity">
    <text evidence="8">Belongs to the G-protein coupled receptor 1 family.</text>
</comment>
<feature type="transmembrane region" description="Helical" evidence="9">
    <location>
        <begin position="253"/>
        <end position="271"/>
    </location>
</feature>
<name>A0A9Q1B7K7_9SAUR</name>
<dbReference type="PANTHER" id="PTHR48018">
    <property type="entry name" value="OLFACTORY RECEPTOR"/>
    <property type="match status" value="1"/>
</dbReference>
<dbReference type="InterPro" id="IPR017452">
    <property type="entry name" value="GPCR_Rhodpsn_7TM"/>
</dbReference>
<feature type="transmembrane region" description="Helical" evidence="9">
    <location>
        <begin position="209"/>
        <end position="232"/>
    </location>
</feature>
<dbReference type="AlphaFoldDB" id="A0A9Q1B7K7"/>
<proteinExistence type="inferred from homology"/>
<evidence type="ECO:0000256" key="5">
    <source>
        <dbReference type="ARBA" id="ARBA00023136"/>
    </source>
</evidence>
<evidence type="ECO:0000256" key="9">
    <source>
        <dbReference type="RuleBase" id="RU363047"/>
    </source>
</evidence>
<accession>A0A9Q1B7K7</accession>
<evidence type="ECO:0000259" key="10">
    <source>
        <dbReference type="PROSITE" id="PS50262"/>
    </source>
</evidence>
<organism evidence="11 12">
    <name type="scientific">Phrynocephalus forsythii</name>
    <dbReference type="NCBI Taxonomy" id="171643"/>
    <lineage>
        <taxon>Eukaryota</taxon>
        <taxon>Metazoa</taxon>
        <taxon>Chordata</taxon>
        <taxon>Craniata</taxon>
        <taxon>Vertebrata</taxon>
        <taxon>Euteleostomi</taxon>
        <taxon>Lepidosauria</taxon>
        <taxon>Squamata</taxon>
        <taxon>Bifurcata</taxon>
        <taxon>Unidentata</taxon>
        <taxon>Episquamata</taxon>
        <taxon>Toxicofera</taxon>
        <taxon>Iguania</taxon>
        <taxon>Acrodonta</taxon>
        <taxon>Agamidae</taxon>
        <taxon>Agaminae</taxon>
        <taxon>Phrynocephalus</taxon>
    </lineage>
</organism>
<keyword evidence="2 8" id="KW-0812">Transmembrane</keyword>
<gene>
    <name evidence="11" type="ORF">JRQ81_000110</name>
</gene>
<dbReference type="GO" id="GO:0004984">
    <property type="term" value="F:olfactory receptor activity"/>
    <property type="evidence" value="ECO:0007669"/>
    <property type="project" value="InterPro"/>
</dbReference>
<evidence type="ECO:0000256" key="6">
    <source>
        <dbReference type="ARBA" id="ARBA00023170"/>
    </source>
</evidence>
<evidence type="ECO:0000256" key="3">
    <source>
        <dbReference type="ARBA" id="ARBA00022989"/>
    </source>
</evidence>
<comment type="caution">
    <text evidence="11">The sequence shown here is derived from an EMBL/GenBank/DDBJ whole genome shotgun (WGS) entry which is preliminary data.</text>
</comment>
<dbReference type="InterPro" id="IPR000725">
    <property type="entry name" value="Olfact_rcpt"/>
</dbReference>
<feature type="transmembrane region" description="Helical" evidence="9">
    <location>
        <begin position="102"/>
        <end position="131"/>
    </location>
</feature>
<dbReference type="SUPFAM" id="SSF81321">
    <property type="entry name" value="Family A G protein-coupled receptor-like"/>
    <property type="match status" value="1"/>
</dbReference>
<evidence type="ECO:0000313" key="12">
    <source>
        <dbReference type="Proteomes" id="UP001142489"/>
    </source>
</evidence>
<dbReference type="PRINTS" id="PR00245">
    <property type="entry name" value="OLFACTORYR"/>
</dbReference>
<evidence type="ECO:0000313" key="11">
    <source>
        <dbReference type="EMBL" id="KAJ7344160.1"/>
    </source>
</evidence>
<feature type="transmembrane region" description="Helical" evidence="9">
    <location>
        <begin position="151"/>
        <end position="169"/>
    </location>
</feature>
<evidence type="ECO:0000256" key="2">
    <source>
        <dbReference type="ARBA" id="ARBA00022692"/>
    </source>
</evidence>
<feature type="domain" description="G-protein coupled receptors family 1 profile" evidence="10">
    <location>
        <begin position="52"/>
        <end position="305"/>
    </location>
</feature>
<dbReference type="InterPro" id="IPR000276">
    <property type="entry name" value="GPCR_Rhodpsn"/>
</dbReference>
<keyword evidence="9" id="KW-0716">Sensory transduction</keyword>
<keyword evidence="4 8" id="KW-0297">G-protein coupled receptor</keyword>
<keyword evidence="7 8" id="KW-0807">Transducer</keyword>
<dbReference type="EMBL" id="JAPFRF010000001">
    <property type="protein sequence ID" value="KAJ7344160.1"/>
    <property type="molecule type" value="Genomic_DNA"/>
</dbReference>
<reference evidence="11" key="1">
    <citation type="journal article" date="2023" name="DNA Res.">
        <title>Chromosome-level genome assembly of Phrynocephalus forsythii using third-generation DNA sequencing and Hi-C analysis.</title>
        <authorList>
            <person name="Qi Y."/>
            <person name="Zhao W."/>
            <person name="Zhao Y."/>
            <person name="Niu C."/>
            <person name="Cao S."/>
            <person name="Zhang Y."/>
        </authorList>
    </citation>
    <scope>NUCLEOTIDE SEQUENCE</scope>
    <source>
        <tissue evidence="11">Muscle</tissue>
    </source>
</reference>
<keyword evidence="5 9" id="KW-0472">Membrane</keyword>
<dbReference type="Proteomes" id="UP001142489">
    <property type="component" value="Unassembled WGS sequence"/>
</dbReference>
<dbReference type="FunFam" id="1.20.1070.10:FF:000003">
    <property type="entry name" value="Olfactory receptor"/>
    <property type="match status" value="1"/>
</dbReference>